<evidence type="ECO:0000256" key="5">
    <source>
        <dbReference type="ARBA" id="ARBA00023237"/>
    </source>
</evidence>
<evidence type="ECO:0000256" key="1">
    <source>
        <dbReference type="ARBA" id="ARBA00004442"/>
    </source>
</evidence>
<evidence type="ECO:0000259" key="7">
    <source>
        <dbReference type="Pfam" id="PF14322"/>
    </source>
</evidence>
<evidence type="ECO:0000256" key="2">
    <source>
        <dbReference type="ARBA" id="ARBA00006275"/>
    </source>
</evidence>
<keyword evidence="3" id="KW-0732">Signal</keyword>
<protein>
    <submittedName>
        <fullName evidence="8">SusD family protein</fullName>
    </submittedName>
</protein>
<dbReference type="Pfam" id="PF14322">
    <property type="entry name" value="SusD-like_3"/>
    <property type="match status" value="1"/>
</dbReference>
<comment type="similarity">
    <text evidence="2">Belongs to the SusD family.</text>
</comment>
<evidence type="ECO:0000256" key="4">
    <source>
        <dbReference type="ARBA" id="ARBA00023136"/>
    </source>
</evidence>
<dbReference type="GO" id="GO:0009279">
    <property type="term" value="C:cell outer membrane"/>
    <property type="evidence" value="ECO:0007669"/>
    <property type="project" value="UniProtKB-SubCell"/>
</dbReference>
<evidence type="ECO:0000313" key="9">
    <source>
        <dbReference type="Proteomes" id="UP000315971"/>
    </source>
</evidence>
<reference evidence="8 9" key="1">
    <citation type="submission" date="2017-05" db="EMBL/GenBank/DDBJ databases">
        <authorList>
            <person name="Varghese N."/>
            <person name="Submissions S."/>
        </authorList>
    </citation>
    <scope>NUCLEOTIDE SEQUENCE [LARGE SCALE GENOMIC DNA]</scope>
    <source>
        <strain evidence="8 9">DSM 21342</strain>
    </source>
</reference>
<dbReference type="AlphaFoldDB" id="A0A521DKL8"/>
<name>A0A521DKL8_9SPHI</name>
<feature type="domain" description="RagB/SusD" evidence="6">
    <location>
        <begin position="359"/>
        <end position="480"/>
    </location>
</feature>
<dbReference type="InterPro" id="IPR011990">
    <property type="entry name" value="TPR-like_helical_dom_sf"/>
</dbReference>
<gene>
    <name evidence="8" type="ORF">SAMN06265350_10794</name>
</gene>
<dbReference type="InterPro" id="IPR033985">
    <property type="entry name" value="SusD-like_N"/>
</dbReference>
<organism evidence="8 9">
    <name type="scientific">Solitalea koreensis</name>
    <dbReference type="NCBI Taxonomy" id="543615"/>
    <lineage>
        <taxon>Bacteria</taxon>
        <taxon>Pseudomonadati</taxon>
        <taxon>Bacteroidota</taxon>
        <taxon>Sphingobacteriia</taxon>
        <taxon>Sphingobacteriales</taxon>
        <taxon>Sphingobacteriaceae</taxon>
        <taxon>Solitalea</taxon>
    </lineage>
</organism>
<sequence>MKNQMIKYTLVLAIILTGFSSCEKSFLELDPKGKLIAKNIGDYDLMLNNDAMTVNADGQILMGDETISIDPYYTSATAREQRLFRWDDVVYNPNEDAREMTDLIKQLYFYNKVITEVPDAVGGTEQQKNKLIGEAKLNRAWIYFMLTNYYGKPYAVSTAGQDLSFPIITAADVTATSFKRATVQEVYDFIISDLENAIQHLPVDAVGRTRGFKAAAEGLLGKVYVFIGRYADGLVQFNNALSHLPSNLSVRLYDYNVTMTTNGPWGYNPATTPLRSLSGPPIISEYEEVLMPKRLLSFYNSTNAFALLTKKAADLYTTSTDQRKKIFTTGPSGSLGPFAGGILRRNSGLNICIGLTMPDIYLLRAECKARTNDVAGAKADLETLRKNRMSASDATVNITDATAMVKYIIEERIREFALQGYRWFDMRRLSVDPIFAGTTYTHSYVKTNGEVTVFTLRPERFVMRFPEKVMNANPGMLNNP</sequence>
<dbReference type="SUPFAM" id="SSF48452">
    <property type="entry name" value="TPR-like"/>
    <property type="match status" value="1"/>
</dbReference>
<dbReference type="Pfam" id="PF07980">
    <property type="entry name" value="SusD_RagB"/>
    <property type="match status" value="1"/>
</dbReference>
<dbReference type="InterPro" id="IPR012944">
    <property type="entry name" value="SusD_RagB_dom"/>
</dbReference>
<comment type="subcellular location">
    <subcellularLocation>
        <location evidence="1">Cell outer membrane</location>
    </subcellularLocation>
</comment>
<dbReference type="PROSITE" id="PS51257">
    <property type="entry name" value="PROKAR_LIPOPROTEIN"/>
    <property type="match status" value="1"/>
</dbReference>
<accession>A0A521DKL8</accession>
<dbReference type="EMBL" id="FXSZ01000007">
    <property type="protein sequence ID" value="SMO72274.1"/>
    <property type="molecule type" value="Genomic_DNA"/>
</dbReference>
<dbReference type="RefSeq" id="WP_142604281.1">
    <property type="nucleotide sequence ID" value="NZ_FXSZ01000007.1"/>
</dbReference>
<dbReference type="Gene3D" id="1.25.40.390">
    <property type="match status" value="1"/>
</dbReference>
<proteinExistence type="inferred from homology"/>
<dbReference type="Proteomes" id="UP000315971">
    <property type="component" value="Unassembled WGS sequence"/>
</dbReference>
<evidence type="ECO:0000256" key="3">
    <source>
        <dbReference type="ARBA" id="ARBA00022729"/>
    </source>
</evidence>
<keyword evidence="4" id="KW-0472">Membrane</keyword>
<keyword evidence="9" id="KW-1185">Reference proteome</keyword>
<evidence type="ECO:0000313" key="8">
    <source>
        <dbReference type="EMBL" id="SMO72274.1"/>
    </source>
</evidence>
<keyword evidence="5" id="KW-0998">Cell outer membrane</keyword>
<evidence type="ECO:0000259" key="6">
    <source>
        <dbReference type="Pfam" id="PF07980"/>
    </source>
</evidence>
<dbReference type="OrthoDB" id="697229at2"/>
<feature type="domain" description="SusD-like N-terminal" evidence="7">
    <location>
        <begin position="105"/>
        <end position="224"/>
    </location>
</feature>